<dbReference type="AlphaFoldDB" id="A0A8K0HQQ1"/>
<dbReference type="PANTHER" id="PTHR35512:SF1">
    <property type="entry name" value="OS11G0550900 PROTEIN"/>
    <property type="match status" value="1"/>
</dbReference>
<accession>A0A8K0HQQ1</accession>
<sequence>MFIVVLDNSFKTSDSINLHSQAVAYEKLAESETLKRSMRKEMLDDEASLFTVLPISAESAKMLPDRRSIALS</sequence>
<dbReference type="EMBL" id="VOIH02000001">
    <property type="protein sequence ID" value="KAF3455834.1"/>
    <property type="molecule type" value="Genomic_DNA"/>
</dbReference>
<proteinExistence type="predicted"/>
<reference evidence="1" key="1">
    <citation type="submission" date="2020-03" db="EMBL/GenBank/DDBJ databases">
        <title>A high-quality chromosome-level genome assembly of a woody plant with both climbing and erect habits, Rhamnella rubrinervis.</title>
        <authorList>
            <person name="Lu Z."/>
            <person name="Yang Y."/>
            <person name="Zhu X."/>
            <person name="Sun Y."/>
        </authorList>
    </citation>
    <scope>NUCLEOTIDE SEQUENCE</scope>
    <source>
        <strain evidence="1">BYM</strain>
        <tissue evidence="1">Leaf</tissue>
    </source>
</reference>
<gene>
    <name evidence="1" type="ORF">FNV43_RR00476</name>
</gene>
<comment type="caution">
    <text evidence="1">The sequence shown here is derived from an EMBL/GenBank/DDBJ whole genome shotgun (WGS) entry which is preliminary data.</text>
</comment>
<evidence type="ECO:0000313" key="2">
    <source>
        <dbReference type="Proteomes" id="UP000796880"/>
    </source>
</evidence>
<keyword evidence="2" id="KW-1185">Reference proteome</keyword>
<protein>
    <submittedName>
        <fullName evidence="1">Uncharacterized protein</fullName>
    </submittedName>
</protein>
<dbReference type="PANTHER" id="PTHR35512">
    <property type="entry name" value="OS11G0550900 PROTEIN"/>
    <property type="match status" value="1"/>
</dbReference>
<evidence type="ECO:0000313" key="1">
    <source>
        <dbReference type="EMBL" id="KAF3455834.1"/>
    </source>
</evidence>
<dbReference type="OrthoDB" id="45251at2759"/>
<name>A0A8K0HQQ1_9ROSA</name>
<dbReference type="Proteomes" id="UP000796880">
    <property type="component" value="Unassembled WGS sequence"/>
</dbReference>
<organism evidence="1 2">
    <name type="scientific">Rhamnella rubrinervis</name>
    <dbReference type="NCBI Taxonomy" id="2594499"/>
    <lineage>
        <taxon>Eukaryota</taxon>
        <taxon>Viridiplantae</taxon>
        <taxon>Streptophyta</taxon>
        <taxon>Embryophyta</taxon>
        <taxon>Tracheophyta</taxon>
        <taxon>Spermatophyta</taxon>
        <taxon>Magnoliopsida</taxon>
        <taxon>eudicotyledons</taxon>
        <taxon>Gunneridae</taxon>
        <taxon>Pentapetalae</taxon>
        <taxon>rosids</taxon>
        <taxon>fabids</taxon>
        <taxon>Rosales</taxon>
        <taxon>Rhamnaceae</taxon>
        <taxon>rhamnoid group</taxon>
        <taxon>Rhamneae</taxon>
        <taxon>Rhamnella</taxon>
    </lineage>
</organism>